<feature type="domain" description="CAAX prenyl protease 2/Lysostaphin resistance protein A-like" evidence="2">
    <location>
        <begin position="170"/>
        <end position="253"/>
    </location>
</feature>
<dbReference type="RefSeq" id="WP_397406154.1">
    <property type="nucleotide sequence ID" value="NZ_JBIRYI010000012.1"/>
</dbReference>
<sequence length="269" mass="29930">MDNRTGPTAFVEDTRTNRVAELLLAERHSLPLSIALHLVPGVLIVAVYLLVAQPLVRAIDYPSFLGWAIALVIVLYPLQLGLLWLGRYRTGRWSLRGVLGYLDKPVPRGRLVAMVAGLIVWFVAVSSALTVLDSAVFEAFFTWLPFDDVGASATTYLEGNDRTVMIITLAASIPFTGFTLPLIEEYYFRGFLMPRLAHLGAWAPVLSTVLFSLYHLWSPWVFLSRVIFFFPGPWFVWKKQDLRLSIGMHAGTTLLMATGGTVALMLGVM</sequence>
<reference evidence="3 4" key="1">
    <citation type="submission" date="2024-10" db="EMBL/GenBank/DDBJ databases">
        <title>The Natural Products Discovery Center: Release of the First 8490 Sequenced Strains for Exploring Actinobacteria Biosynthetic Diversity.</title>
        <authorList>
            <person name="Kalkreuter E."/>
            <person name="Kautsar S.A."/>
            <person name="Yang D."/>
            <person name="Bader C.D."/>
            <person name="Teijaro C.N."/>
            <person name="Fluegel L."/>
            <person name="Davis C.M."/>
            <person name="Simpson J.R."/>
            <person name="Lauterbach L."/>
            <person name="Steele A.D."/>
            <person name="Gui C."/>
            <person name="Meng S."/>
            <person name="Li G."/>
            <person name="Viehrig K."/>
            <person name="Ye F."/>
            <person name="Su P."/>
            <person name="Kiefer A.F."/>
            <person name="Nichols A."/>
            <person name="Cepeda A.J."/>
            <person name="Yan W."/>
            <person name="Fan B."/>
            <person name="Jiang Y."/>
            <person name="Adhikari A."/>
            <person name="Zheng C.-J."/>
            <person name="Schuster L."/>
            <person name="Cowan T.M."/>
            <person name="Smanski M.J."/>
            <person name="Chevrette M.G."/>
            <person name="De Carvalho L.P.S."/>
            <person name="Shen B."/>
        </authorList>
    </citation>
    <scope>NUCLEOTIDE SEQUENCE [LARGE SCALE GENOMIC DNA]</scope>
    <source>
        <strain evidence="3 4">NPDC019481</strain>
    </source>
</reference>
<evidence type="ECO:0000256" key="1">
    <source>
        <dbReference type="SAM" id="Phobius"/>
    </source>
</evidence>
<gene>
    <name evidence="3" type="ORF">ACH47X_19365</name>
</gene>
<evidence type="ECO:0000259" key="2">
    <source>
        <dbReference type="Pfam" id="PF02517"/>
    </source>
</evidence>
<keyword evidence="1" id="KW-0812">Transmembrane</keyword>
<feature type="transmembrane region" description="Helical" evidence="1">
    <location>
        <begin position="111"/>
        <end position="144"/>
    </location>
</feature>
<comment type="caution">
    <text evidence="3">The sequence shown here is derived from an EMBL/GenBank/DDBJ whole genome shotgun (WGS) entry which is preliminary data.</text>
</comment>
<keyword evidence="1" id="KW-0472">Membrane</keyword>
<proteinExistence type="predicted"/>
<keyword evidence="1" id="KW-1133">Transmembrane helix</keyword>
<feature type="transmembrane region" description="Helical" evidence="1">
    <location>
        <begin position="249"/>
        <end position="268"/>
    </location>
</feature>
<organism evidence="3 4">
    <name type="scientific">Promicromonospora kroppenstedtii</name>
    <dbReference type="NCBI Taxonomy" id="440482"/>
    <lineage>
        <taxon>Bacteria</taxon>
        <taxon>Bacillati</taxon>
        <taxon>Actinomycetota</taxon>
        <taxon>Actinomycetes</taxon>
        <taxon>Micrococcales</taxon>
        <taxon>Promicromonosporaceae</taxon>
        <taxon>Promicromonospora</taxon>
    </lineage>
</organism>
<dbReference type="Pfam" id="PF02517">
    <property type="entry name" value="Rce1-like"/>
    <property type="match status" value="1"/>
</dbReference>
<evidence type="ECO:0000313" key="4">
    <source>
        <dbReference type="Proteomes" id="UP001611580"/>
    </source>
</evidence>
<name>A0ABW7XNJ5_9MICO</name>
<dbReference type="EMBL" id="JBIRYI010000012">
    <property type="protein sequence ID" value="MFI2489077.1"/>
    <property type="molecule type" value="Genomic_DNA"/>
</dbReference>
<protein>
    <submittedName>
        <fullName evidence="3">Lysostaphin resistance A-like protein</fullName>
    </submittedName>
</protein>
<feature type="transmembrane region" description="Helical" evidence="1">
    <location>
        <begin position="64"/>
        <end position="86"/>
    </location>
</feature>
<dbReference type="Proteomes" id="UP001611580">
    <property type="component" value="Unassembled WGS sequence"/>
</dbReference>
<keyword evidence="4" id="KW-1185">Reference proteome</keyword>
<feature type="transmembrane region" description="Helical" evidence="1">
    <location>
        <begin position="32"/>
        <end position="52"/>
    </location>
</feature>
<dbReference type="InterPro" id="IPR003675">
    <property type="entry name" value="Rce1/LyrA-like_dom"/>
</dbReference>
<accession>A0ABW7XNJ5</accession>
<feature type="transmembrane region" description="Helical" evidence="1">
    <location>
        <begin position="195"/>
        <end position="214"/>
    </location>
</feature>
<feature type="transmembrane region" description="Helical" evidence="1">
    <location>
        <begin position="164"/>
        <end position="183"/>
    </location>
</feature>
<evidence type="ECO:0000313" key="3">
    <source>
        <dbReference type="EMBL" id="MFI2489077.1"/>
    </source>
</evidence>